<evidence type="ECO:0000313" key="2">
    <source>
        <dbReference type="Proteomes" id="UP001241092"/>
    </source>
</evidence>
<dbReference type="RefSeq" id="WP_276822811.1">
    <property type="nucleotide sequence ID" value="NZ_AP027452.1"/>
</dbReference>
<dbReference type="Gene3D" id="2.60.120.10">
    <property type="entry name" value="Jelly Rolls"/>
    <property type="match status" value="1"/>
</dbReference>
<name>A0AAI8TU58_MYCME</name>
<evidence type="ECO:0000313" key="1">
    <source>
        <dbReference type="EMBL" id="BDY28823.1"/>
    </source>
</evidence>
<protein>
    <submittedName>
        <fullName evidence="1">Protein Ves</fullName>
    </submittedName>
</protein>
<reference evidence="1" key="1">
    <citation type="submission" date="2023-03" db="EMBL/GenBank/DDBJ databases">
        <title>Draft genome sequence of a Mycolicibacterium mageritense strain H4_3_1 isolated from a hybrid biological-inorganic system reactor.</title>
        <authorList>
            <person name="Feng X."/>
            <person name="Kazama D."/>
            <person name="Sato K."/>
            <person name="Kobayashi H."/>
        </authorList>
    </citation>
    <scope>NUCLEOTIDE SEQUENCE</scope>
    <source>
        <strain evidence="1">H4_3_1</strain>
    </source>
</reference>
<accession>A0AAI8TU58</accession>
<dbReference type="PANTHER" id="PTHR37943:SF1">
    <property type="entry name" value="PROTEIN VES"/>
    <property type="match status" value="1"/>
</dbReference>
<sequence>MTLRVQRFATHRRMPWRNGGGVTYEIARRPDHGEFDWRISIAEVAASGAFSSFPGIDRVIMLLDGTEMVLTVNGDRHRLHPLEPFAFDGGADTVGEVAAPMRDLNVMTRRGRATAEFGVLRTAEDTRVQIDRADPLVLVGLTGTVAVSAVHERAELTPLDAVCWSDSPLTVRGAGTVAVVRIRRQVSPADAPAPPR</sequence>
<dbReference type="EMBL" id="AP027452">
    <property type="protein sequence ID" value="BDY28823.1"/>
    <property type="molecule type" value="Genomic_DNA"/>
</dbReference>
<gene>
    <name evidence="1" type="primary">ves</name>
    <name evidence="1" type="ORF">hbim_02759</name>
</gene>
<dbReference type="CDD" id="cd20293">
    <property type="entry name" value="cupin_HutD_N"/>
    <property type="match status" value="1"/>
</dbReference>
<dbReference type="InterPro" id="IPR010282">
    <property type="entry name" value="Uncharacterised_HutD/Ves"/>
</dbReference>
<dbReference type="InterPro" id="IPR014710">
    <property type="entry name" value="RmlC-like_jellyroll"/>
</dbReference>
<dbReference type="Pfam" id="PF05962">
    <property type="entry name" value="HutD"/>
    <property type="match status" value="1"/>
</dbReference>
<dbReference type="Proteomes" id="UP001241092">
    <property type="component" value="Chromosome"/>
</dbReference>
<dbReference type="InterPro" id="IPR011051">
    <property type="entry name" value="RmlC_Cupin_sf"/>
</dbReference>
<proteinExistence type="predicted"/>
<organism evidence="1 2">
    <name type="scientific">Mycolicibacterium mageritense</name>
    <name type="common">Mycobacterium mageritense</name>
    <dbReference type="NCBI Taxonomy" id="53462"/>
    <lineage>
        <taxon>Bacteria</taxon>
        <taxon>Bacillati</taxon>
        <taxon>Actinomycetota</taxon>
        <taxon>Actinomycetes</taxon>
        <taxon>Mycobacteriales</taxon>
        <taxon>Mycobacteriaceae</taxon>
        <taxon>Mycolicibacterium</taxon>
    </lineage>
</organism>
<dbReference type="AlphaFoldDB" id="A0AAI8TU58"/>
<dbReference type="SUPFAM" id="SSF51182">
    <property type="entry name" value="RmlC-like cupins"/>
    <property type="match status" value="1"/>
</dbReference>
<dbReference type="PANTHER" id="PTHR37943">
    <property type="entry name" value="PROTEIN VES"/>
    <property type="match status" value="1"/>
</dbReference>